<comment type="caution">
    <text evidence="1">The sequence shown here is derived from an EMBL/GenBank/DDBJ whole genome shotgun (WGS) entry which is preliminary data.</text>
</comment>
<dbReference type="AlphaFoldDB" id="A0A8X6Q9C3"/>
<sequence>MNPSDEKGFCILAFPFCMPESNSDGGVVRICIQESARANDSIRIIPLNILFSEQTSAVKRVVVQKGGGLRGGGSCSKMSNIRYIFKSDGTSSDLRFNTSPGAAGVVAGAPHLFGRDFP</sequence>
<keyword evidence="2" id="KW-1185">Reference proteome</keyword>
<proteinExistence type="predicted"/>
<gene>
    <name evidence="1" type="ORF">NPIL_506691</name>
</gene>
<name>A0A8X6Q9C3_NEPPI</name>
<organism evidence="1 2">
    <name type="scientific">Nephila pilipes</name>
    <name type="common">Giant wood spider</name>
    <name type="synonym">Nephila maculata</name>
    <dbReference type="NCBI Taxonomy" id="299642"/>
    <lineage>
        <taxon>Eukaryota</taxon>
        <taxon>Metazoa</taxon>
        <taxon>Ecdysozoa</taxon>
        <taxon>Arthropoda</taxon>
        <taxon>Chelicerata</taxon>
        <taxon>Arachnida</taxon>
        <taxon>Araneae</taxon>
        <taxon>Araneomorphae</taxon>
        <taxon>Entelegynae</taxon>
        <taxon>Araneoidea</taxon>
        <taxon>Nephilidae</taxon>
        <taxon>Nephila</taxon>
    </lineage>
</organism>
<evidence type="ECO:0000313" key="2">
    <source>
        <dbReference type="Proteomes" id="UP000887013"/>
    </source>
</evidence>
<reference evidence="1" key="1">
    <citation type="submission" date="2020-08" db="EMBL/GenBank/DDBJ databases">
        <title>Multicomponent nature underlies the extraordinary mechanical properties of spider dragline silk.</title>
        <authorList>
            <person name="Kono N."/>
            <person name="Nakamura H."/>
            <person name="Mori M."/>
            <person name="Yoshida Y."/>
            <person name="Ohtoshi R."/>
            <person name="Malay A.D."/>
            <person name="Moran D.A.P."/>
            <person name="Tomita M."/>
            <person name="Numata K."/>
            <person name="Arakawa K."/>
        </authorList>
    </citation>
    <scope>NUCLEOTIDE SEQUENCE</scope>
</reference>
<dbReference type="EMBL" id="BMAW01028819">
    <property type="protein sequence ID" value="GFU09269.1"/>
    <property type="molecule type" value="Genomic_DNA"/>
</dbReference>
<evidence type="ECO:0000313" key="1">
    <source>
        <dbReference type="EMBL" id="GFU09269.1"/>
    </source>
</evidence>
<dbReference type="OrthoDB" id="6429280at2759"/>
<accession>A0A8X6Q9C3</accession>
<dbReference type="Proteomes" id="UP000887013">
    <property type="component" value="Unassembled WGS sequence"/>
</dbReference>
<protein>
    <submittedName>
        <fullName evidence="1">Uncharacterized protein</fullName>
    </submittedName>
</protein>